<dbReference type="PANTHER" id="PTHR43318">
    <property type="entry name" value="UDP-N-ACETYLGLUCOSAMINE 4,6-DEHYDRATASE"/>
    <property type="match status" value="1"/>
</dbReference>
<dbReference type="InterPro" id="IPR029063">
    <property type="entry name" value="SAM-dependent_MTases_sf"/>
</dbReference>
<dbReference type="HOGENOM" id="CLU_013560_5_0_4"/>
<dbReference type="InterPro" id="IPR051203">
    <property type="entry name" value="Polysaccharide_Synthase-Rel"/>
</dbReference>
<proteinExistence type="inferred from homology"/>
<dbReference type="InterPro" id="IPR036291">
    <property type="entry name" value="NAD(P)-bd_dom_sf"/>
</dbReference>
<dbReference type="KEGG" id="pdq:CL55_00003270"/>
<feature type="transmembrane region" description="Helical" evidence="2">
    <location>
        <begin position="81"/>
        <end position="103"/>
    </location>
</feature>
<dbReference type="Pfam" id="PF02719">
    <property type="entry name" value="Polysacc_synt_2"/>
    <property type="match status" value="1"/>
</dbReference>
<dbReference type="CDD" id="cd05237">
    <property type="entry name" value="UDP_invert_4-6DH_SDR_e"/>
    <property type="match status" value="1"/>
</dbReference>
<dbReference type="EMBL" id="CP007501">
    <property type="protein sequence ID" value="AKD24660.1"/>
    <property type="molecule type" value="Genomic_DNA"/>
</dbReference>
<name>A0A0E3ZIU2_9BURK</name>
<keyword evidence="5" id="KW-1185">Reference proteome</keyword>
<evidence type="ECO:0000256" key="2">
    <source>
        <dbReference type="SAM" id="Phobius"/>
    </source>
</evidence>
<keyword evidence="2" id="KW-1133">Transmembrane helix</keyword>
<gene>
    <name evidence="4" type="ORF">CL55_00003270</name>
</gene>
<evidence type="ECO:0000313" key="4">
    <source>
        <dbReference type="EMBL" id="AKD24660.1"/>
    </source>
</evidence>
<dbReference type="InterPro" id="IPR003869">
    <property type="entry name" value="Polysac_CapD-like"/>
</dbReference>
<sequence>MKYIENLKLSRNLKRGLLILNDCLLTVISFYLSLYFRVGEINIHDPVIVLYFVITYIFCSILFGNYNVINRYLNSSILWQWIKSCSLNSVILSALITFGILSLPRSVGFIQSITLFLFLILSRKVYIKLNEHFNKLKYGKSPSGILIYGADPAGINLYYRLDKAKYKVIAFIDDDLDKQNLNVSNIKILSKKSIFKLLENNKININTLLVKDHDLNNNSNTIFFKTLKSNNISIKVINDAIYSDNIDHLNLISKILERDWVEPQVHLMNKSVAGKSILITGAGGSIGSEICRQVIRLEPSKLLLLDNSEYALFKIYQEITSLTLNVEVIPVLESVCSNDLERIFKENKIDTIFHAAAYKHVGLVECNPKYSIYNNVIGIANLIDLSIKYGILNFTLISTDKAVNPSNIMGLTKRISELILHNKRLQVKDSIKIDIVRFGNVIGSSGSAVEIFKKQIANGGPVTVTHPDVTRYFMSIPEAAQLVIQSCSIPNHNGIFILDMGKPIKILEIARALIEKNTLDEIEIQITGLKKGEKLHEELSISQRLIASNHEKIRIAQDELYAVKDINCHLDNLKNQLLNSNSDQNKCYEILQKIVPNYEYPI</sequence>
<dbReference type="PANTHER" id="PTHR43318:SF1">
    <property type="entry name" value="POLYSACCHARIDE BIOSYNTHESIS PROTEIN EPSC-RELATED"/>
    <property type="match status" value="1"/>
</dbReference>
<accession>A0A0E3ZIU2</accession>
<protein>
    <submittedName>
        <fullName evidence="4">Nucleoside-diphosphate sugar epimerase</fullName>
    </submittedName>
</protein>
<dbReference type="Gene3D" id="3.40.50.720">
    <property type="entry name" value="NAD(P)-binding Rossmann-like Domain"/>
    <property type="match status" value="2"/>
</dbReference>
<comment type="similarity">
    <text evidence="1">Belongs to the polysaccharide synthase family.</text>
</comment>
<evidence type="ECO:0000313" key="5">
    <source>
        <dbReference type="Proteomes" id="UP000061135"/>
    </source>
</evidence>
<dbReference type="OrthoDB" id="9803111at2"/>
<dbReference type="SUPFAM" id="SSF53335">
    <property type="entry name" value="S-adenosyl-L-methionine-dependent methyltransferases"/>
    <property type="match status" value="1"/>
</dbReference>
<keyword evidence="2" id="KW-0812">Transmembrane</keyword>
<dbReference type="Proteomes" id="UP000061135">
    <property type="component" value="Chromosome"/>
</dbReference>
<dbReference type="AlphaFoldDB" id="A0A0E3ZIU2"/>
<reference evidence="4 5" key="1">
    <citation type="submission" date="2014-03" db="EMBL/GenBank/DDBJ databases">
        <title>Genome of Polynucleobacter strain MWH-MoK4.</title>
        <authorList>
            <person name="Hahn M.W."/>
        </authorList>
    </citation>
    <scope>NUCLEOTIDE SEQUENCE [LARGE SCALE GENOMIC DNA]</scope>
    <source>
        <strain evidence="4 5">MWH-MoK4</strain>
    </source>
</reference>
<dbReference type="PATRIC" id="fig|576611.7.peg.329"/>
<evidence type="ECO:0000256" key="1">
    <source>
        <dbReference type="ARBA" id="ARBA00007430"/>
    </source>
</evidence>
<dbReference type="STRING" id="1835254.CL55_00003270"/>
<feature type="domain" description="Polysaccharide biosynthesis protein CapD-like" evidence="3">
    <location>
        <begin position="277"/>
        <end position="556"/>
    </location>
</feature>
<keyword evidence="2" id="KW-0472">Membrane</keyword>
<organism evidence="4 5">
    <name type="scientific">Polynucleobacter duraquae</name>
    <dbReference type="NCBI Taxonomy" id="1835254"/>
    <lineage>
        <taxon>Bacteria</taxon>
        <taxon>Pseudomonadati</taxon>
        <taxon>Pseudomonadota</taxon>
        <taxon>Betaproteobacteria</taxon>
        <taxon>Burkholderiales</taxon>
        <taxon>Burkholderiaceae</taxon>
        <taxon>Polynucleobacter</taxon>
    </lineage>
</organism>
<evidence type="ECO:0000259" key="3">
    <source>
        <dbReference type="Pfam" id="PF02719"/>
    </source>
</evidence>
<dbReference type="RefSeq" id="WP_082091867.1">
    <property type="nucleotide sequence ID" value="NZ_CP007501.1"/>
</dbReference>
<feature type="transmembrane region" description="Helical" evidence="2">
    <location>
        <begin position="16"/>
        <end position="36"/>
    </location>
</feature>
<feature type="transmembrane region" description="Helical" evidence="2">
    <location>
        <begin position="48"/>
        <end position="69"/>
    </location>
</feature>
<dbReference type="SUPFAM" id="SSF51735">
    <property type="entry name" value="NAD(P)-binding Rossmann-fold domains"/>
    <property type="match status" value="1"/>
</dbReference>